<reference evidence="1" key="1">
    <citation type="journal article" date="2015" name="Nature">
        <title>Complex archaea that bridge the gap between prokaryotes and eukaryotes.</title>
        <authorList>
            <person name="Spang A."/>
            <person name="Saw J.H."/>
            <person name="Jorgensen S.L."/>
            <person name="Zaremba-Niedzwiedzka K."/>
            <person name="Martijn J."/>
            <person name="Lind A.E."/>
            <person name="van Eijk R."/>
            <person name="Schleper C."/>
            <person name="Guy L."/>
            <person name="Ettema T.J."/>
        </authorList>
    </citation>
    <scope>NUCLEOTIDE SEQUENCE</scope>
</reference>
<proteinExistence type="predicted"/>
<dbReference type="AlphaFoldDB" id="A0A0F9DNK1"/>
<name>A0A0F9DNK1_9ZZZZ</name>
<protein>
    <recommendedName>
        <fullName evidence="2">Major tropism determinant N-terminal domain-containing protein</fullName>
    </recommendedName>
</protein>
<evidence type="ECO:0008006" key="2">
    <source>
        <dbReference type="Google" id="ProtNLM"/>
    </source>
</evidence>
<evidence type="ECO:0000313" key="1">
    <source>
        <dbReference type="EMBL" id="KKL63318.1"/>
    </source>
</evidence>
<feature type="non-terminal residue" evidence="1">
    <location>
        <position position="298"/>
    </location>
</feature>
<organism evidence="1">
    <name type="scientific">marine sediment metagenome</name>
    <dbReference type="NCBI Taxonomy" id="412755"/>
    <lineage>
        <taxon>unclassified sequences</taxon>
        <taxon>metagenomes</taxon>
        <taxon>ecological metagenomes</taxon>
    </lineage>
</organism>
<accession>A0A0F9DNK1</accession>
<sequence length="298" mass="31168">MTAVKLFRIRRGERTFRKLDEGSGIDLFETVDDRIIIAFNGQLSGDVVIDGDLTVNGTTTTINSTTHVIADNKIVINDGETGAGVVTLGTTAGILVDRGSETDVEWCWTETTPPMWTSFGELLGDIADPTLGIHVGDRDFNDARYLQNVVEDLTPQLGGNLNVDIFALTTGGEVVLDFASGGENAVNNIEVLNRNTGSGPTIRSVGADTNVDLNLSSKGTGVVNITGAVTVSSTVDGRDLATDGSKLDTIETNAKDDQNLWETVAGDSGLTAANITTDTLTIAGAGLISTAMSGDTLT</sequence>
<gene>
    <name evidence="1" type="ORF">LCGC14_2176310</name>
</gene>
<dbReference type="EMBL" id="LAZR01028213">
    <property type="protein sequence ID" value="KKL63318.1"/>
    <property type="molecule type" value="Genomic_DNA"/>
</dbReference>
<comment type="caution">
    <text evidence="1">The sequence shown here is derived from an EMBL/GenBank/DDBJ whole genome shotgun (WGS) entry which is preliminary data.</text>
</comment>